<dbReference type="AlphaFoldDB" id="A0AAD8HV64"/>
<dbReference type="InterPro" id="IPR053932">
    <property type="entry name" value="GeBP-like_DBD"/>
</dbReference>
<reference evidence="4" key="1">
    <citation type="submission" date="2023-02" db="EMBL/GenBank/DDBJ databases">
        <title>Genome of toxic invasive species Heracleum sosnowskyi carries increased number of genes despite the absence of recent whole-genome duplications.</title>
        <authorList>
            <person name="Schelkunov M."/>
            <person name="Shtratnikova V."/>
            <person name="Makarenko M."/>
            <person name="Klepikova A."/>
            <person name="Omelchenko D."/>
            <person name="Novikova G."/>
            <person name="Obukhova E."/>
            <person name="Bogdanov V."/>
            <person name="Penin A."/>
            <person name="Logacheva M."/>
        </authorList>
    </citation>
    <scope>NUCLEOTIDE SEQUENCE</scope>
    <source>
        <strain evidence="4">Hsosn_3</strain>
        <tissue evidence="4">Leaf</tissue>
    </source>
</reference>
<feature type="compositionally biased region" description="Low complexity" evidence="2">
    <location>
        <begin position="15"/>
        <end position="24"/>
    </location>
</feature>
<dbReference type="InterPro" id="IPR007592">
    <property type="entry name" value="GEBP"/>
</dbReference>
<dbReference type="Proteomes" id="UP001237642">
    <property type="component" value="Unassembled WGS sequence"/>
</dbReference>
<dbReference type="Pfam" id="PF04504">
    <property type="entry name" value="GeBP-like_DBD"/>
    <property type="match status" value="1"/>
</dbReference>
<feature type="compositionally biased region" description="Polar residues" evidence="2">
    <location>
        <begin position="47"/>
        <end position="59"/>
    </location>
</feature>
<feature type="region of interest" description="Disordered" evidence="2">
    <location>
        <begin position="230"/>
        <end position="275"/>
    </location>
</feature>
<reference evidence="4" key="2">
    <citation type="submission" date="2023-05" db="EMBL/GenBank/DDBJ databases">
        <authorList>
            <person name="Schelkunov M.I."/>
        </authorList>
    </citation>
    <scope>NUCLEOTIDE SEQUENCE</scope>
    <source>
        <strain evidence="4">Hsosn_3</strain>
        <tissue evidence="4">Leaf</tissue>
    </source>
</reference>
<dbReference type="PANTHER" id="PTHR31662">
    <property type="entry name" value="BNAANNG10740D PROTEIN-RELATED"/>
    <property type="match status" value="1"/>
</dbReference>
<name>A0AAD8HV64_9APIA</name>
<keyword evidence="5" id="KW-1185">Reference proteome</keyword>
<dbReference type="PANTHER" id="PTHR31662:SF105">
    <property type="entry name" value="TRANSCRIPTION FACTOR GEBP FAMILY"/>
    <property type="match status" value="1"/>
</dbReference>
<evidence type="ECO:0000256" key="1">
    <source>
        <dbReference type="ARBA" id="ARBA00010820"/>
    </source>
</evidence>
<dbReference type="GO" id="GO:0005634">
    <property type="term" value="C:nucleus"/>
    <property type="evidence" value="ECO:0007669"/>
    <property type="project" value="TreeGrafter"/>
</dbReference>
<evidence type="ECO:0000259" key="3">
    <source>
        <dbReference type="Pfam" id="PF04504"/>
    </source>
</evidence>
<sequence length="352" mass="39072">MAKKVQSADILPPTSSSSDGSGSSSEDDQQSQKPLIQSDYESDDETQPLSEPVVSSHQPQESEDESDDDTQNSPSASAFTVMPIIQTPTKGGVKGVNGKRPAEVEIAKVSKSKKSKGLNGEALSGQVEEKKSLLKWSEKDEYVLLGGIFHFKAKTGEDVNFKMDDFYEFAKDLFSVSLTKSQLYEKIRRLKKKFLSNVEKGQNGEELVFLKTHESKLFDLSKKIWGSEGASATQGNASKVKSSKKKDNKDGDVVSDTNTSTVLKPVTSREQEEIKDASIEDKKEETRDFWSLYPWLCASFESEASNLKQKPGNLKDYVERLMLCLSTSNIKILKKRGINAKQVNEVMVDEDV</sequence>
<proteinExistence type="inferred from homology"/>
<feature type="domain" description="Glabrous enhancer-binding protein-like DBD" evidence="3">
    <location>
        <begin position="135"/>
        <end position="226"/>
    </location>
</feature>
<dbReference type="EMBL" id="JAUIZM010000007">
    <property type="protein sequence ID" value="KAK1373406.1"/>
    <property type="molecule type" value="Genomic_DNA"/>
</dbReference>
<dbReference type="GO" id="GO:0006355">
    <property type="term" value="P:regulation of DNA-templated transcription"/>
    <property type="evidence" value="ECO:0007669"/>
    <property type="project" value="InterPro"/>
</dbReference>
<feature type="compositionally biased region" description="Acidic residues" evidence="2">
    <location>
        <begin position="61"/>
        <end position="70"/>
    </location>
</feature>
<feature type="region of interest" description="Disordered" evidence="2">
    <location>
        <begin position="1"/>
        <end position="98"/>
    </location>
</feature>
<evidence type="ECO:0000313" key="5">
    <source>
        <dbReference type="Proteomes" id="UP001237642"/>
    </source>
</evidence>
<organism evidence="4 5">
    <name type="scientific">Heracleum sosnowskyi</name>
    <dbReference type="NCBI Taxonomy" id="360622"/>
    <lineage>
        <taxon>Eukaryota</taxon>
        <taxon>Viridiplantae</taxon>
        <taxon>Streptophyta</taxon>
        <taxon>Embryophyta</taxon>
        <taxon>Tracheophyta</taxon>
        <taxon>Spermatophyta</taxon>
        <taxon>Magnoliopsida</taxon>
        <taxon>eudicotyledons</taxon>
        <taxon>Gunneridae</taxon>
        <taxon>Pentapetalae</taxon>
        <taxon>asterids</taxon>
        <taxon>campanulids</taxon>
        <taxon>Apiales</taxon>
        <taxon>Apiaceae</taxon>
        <taxon>Apioideae</taxon>
        <taxon>apioid superclade</taxon>
        <taxon>Tordylieae</taxon>
        <taxon>Tordyliinae</taxon>
        <taxon>Heracleum</taxon>
    </lineage>
</organism>
<accession>A0AAD8HV64</accession>
<comment type="similarity">
    <text evidence="1">Belongs to the GeBP family.</text>
</comment>
<comment type="caution">
    <text evidence="4">The sequence shown here is derived from an EMBL/GenBank/DDBJ whole genome shotgun (WGS) entry which is preliminary data.</text>
</comment>
<protein>
    <recommendedName>
        <fullName evidence="3">Glabrous enhancer-binding protein-like DBD domain-containing protein</fullName>
    </recommendedName>
</protein>
<gene>
    <name evidence="4" type="ORF">POM88_029599</name>
</gene>
<evidence type="ECO:0000256" key="2">
    <source>
        <dbReference type="SAM" id="MobiDB-lite"/>
    </source>
</evidence>
<evidence type="ECO:0000313" key="4">
    <source>
        <dbReference type="EMBL" id="KAK1373406.1"/>
    </source>
</evidence>